<dbReference type="AlphaFoldDB" id="A0AAD7BBF1"/>
<organism evidence="2 3">
    <name type="scientific">Roridomyces roridus</name>
    <dbReference type="NCBI Taxonomy" id="1738132"/>
    <lineage>
        <taxon>Eukaryota</taxon>
        <taxon>Fungi</taxon>
        <taxon>Dikarya</taxon>
        <taxon>Basidiomycota</taxon>
        <taxon>Agaricomycotina</taxon>
        <taxon>Agaricomycetes</taxon>
        <taxon>Agaricomycetidae</taxon>
        <taxon>Agaricales</taxon>
        <taxon>Marasmiineae</taxon>
        <taxon>Mycenaceae</taxon>
        <taxon>Roridomyces</taxon>
    </lineage>
</organism>
<evidence type="ECO:0000313" key="2">
    <source>
        <dbReference type="EMBL" id="KAJ7615918.1"/>
    </source>
</evidence>
<evidence type="ECO:0000256" key="1">
    <source>
        <dbReference type="SAM" id="SignalP"/>
    </source>
</evidence>
<comment type="caution">
    <text evidence="2">The sequence shown here is derived from an EMBL/GenBank/DDBJ whole genome shotgun (WGS) entry which is preliminary data.</text>
</comment>
<gene>
    <name evidence="2" type="ORF">FB45DRAFT_1064111</name>
</gene>
<protein>
    <recommendedName>
        <fullName evidence="4">Secreted protein</fullName>
    </recommendedName>
</protein>
<keyword evidence="3" id="KW-1185">Reference proteome</keyword>
<feature type="non-terminal residue" evidence="2">
    <location>
        <position position="81"/>
    </location>
</feature>
<feature type="signal peptide" evidence="1">
    <location>
        <begin position="1"/>
        <end position="18"/>
    </location>
</feature>
<proteinExistence type="predicted"/>
<keyword evidence="1" id="KW-0732">Signal</keyword>
<evidence type="ECO:0000313" key="3">
    <source>
        <dbReference type="Proteomes" id="UP001221142"/>
    </source>
</evidence>
<dbReference type="EMBL" id="JARKIF010000023">
    <property type="protein sequence ID" value="KAJ7615918.1"/>
    <property type="molecule type" value="Genomic_DNA"/>
</dbReference>
<reference evidence="2" key="1">
    <citation type="submission" date="2023-03" db="EMBL/GenBank/DDBJ databases">
        <title>Massive genome expansion in bonnet fungi (Mycena s.s.) driven by repeated elements and novel gene families across ecological guilds.</title>
        <authorList>
            <consortium name="Lawrence Berkeley National Laboratory"/>
            <person name="Harder C.B."/>
            <person name="Miyauchi S."/>
            <person name="Viragh M."/>
            <person name="Kuo A."/>
            <person name="Thoen E."/>
            <person name="Andreopoulos B."/>
            <person name="Lu D."/>
            <person name="Skrede I."/>
            <person name="Drula E."/>
            <person name="Henrissat B."/>
            <person name="Morin E."/>
            <person name="Kohler A."/>
            <person name="Barry K."/>
            <person name="LaButti K."/>
            <person name="Morin E."/>
            <person name="Salamov A."/>
            <person name="Lipzen A."/>
            <person name="Mereny Z."/>
            <person name="Hegedus B."/>
            <person name="Baldrian P."/>
            <person name="Stursova M."/>
            <person name="Weitz H."/>
            <person name="Taylor A."/>
            <person name="Grigoriev I.V."/>
            <person name="Nagy L.G."/>
            <person name="Martin F."/>
            <person name="Kauserud H."/>
        </authorList>
    </citation>
    <scope>NUCLEOTIDE SEQUENCE</scope>
    <source>
        <strain evidence="2">9284</strain>
    </source>
</reference>
<name>A0AAD7BBF1_9AGAR</name>
<feature type="chain" id="PRO_5041954379" description="Secreted protein" evidence="1">
    <location>
        <begin position="19"/>
        <end position="81"/>
    </location>
</feature>
<evidence type="ECO:0008006" key="4">
    <source>
        <dbReference type="Google" id="ProtNLM"/>
    </source>
</evidence>
<dbReference type="Proteomes" id="UP001221142">
    <property type="component" value="Unassembled WGS sequence"/>
</dbReference>
<accession>A0AAD7BBF1</accession>
<sequence length="81" mass="9041">MVFGPLCRILVSLFIVWASHKPPGRDPPSGTPNPRWHIPFDPQMHTITIAFHLCTPKTPVATFAVFHSTHIRAAALTRYAP</sequence>